<dbReference type="EMBL" id="OOIL02002535">
    <property type="protein sequence ID" value="VFQ83104.1"/>
    <property type="molecule type" value="Genomic_DNA"/>
</dbReference>
<proteinExistence type="predicted"/>
<sequence>MSSGQQSNATSAQVQATTEGVSIPMVATQPAVSAPVLPLGLSSIPTPSVVSPFTIPVPSSGPRVMFPPSMTQFMNDPANLQAIQGFGQVMAMCQQNGGMPFLPGMFPFALPGAGTMPLQTPMAASPFQTPVPQPSPFHL</sequence>
<name>A0A484M3S1_9ASTE</name>
<protein>
    <submittedName>
        <fullName evidence="1">Uncharacterized protein</fullName>
    </submittedName>
</protein>
<evidence type="ECO:0000313" key="2">
    <source>
        <dbReference type="Proteomes" id="UP000595140"/>
    </source>
</evidence>
<reference evidence="1 2" key="1">
    <citation type="submission" date="2018-04" db="EMBL/GenBank/DDBJ databases">
        <authorList>
            <person name="Vogel A."/>
        </authorList>
    </citation>
    <scope>NUCLEOTIDE SEQUENCE [LARGE SCALE GENOMIC DNA]</scope>
</reference>
<dbReference type="AlphaFoldDB" id="A0A484M3S1"/>
<gene>
    <name evidence="1" type="ORF">CCAM_LOCUS24880</name>
</gene>
<organism evidence="1 2">
    <name type="scientific">Cuscuta campestris</name>
    <dbReference type="NCBI Taxonomy" id="132261"/>
    <lineage>
        <taxon>Eukaryota</taxon>
        <taxon>Viridiplantae</taxon>
        <taxon>Streptophyta</taxon>
        <taxon>Embryophyta</taxon>
        <taxon>Tracheophyta</taxon>
        <taxon>Spermatophyta</taxon>
        <taxon>Magnoliopsida</taxon>
        <taxon>eudicotyledons</taxon>
        <taxon>Gunneridae</taxon>
        <taxon>Pentapetalae</taxon>
        <taxon>asterids</taxon>
        <taxon>lamiids</taxon>
        <taxon>Solanales</taxon>
        <taxon>Convolvulaceae</taxon>
        <taxon>Cuscuteae</taxon>
        <taxon>Cuscuta</taxon>
        <taxon>Cuscuta subgen. Grammica</taxon>
        <taxon>Cuscuta sect. Cleistogrammica</taxon>
    </lineage>
</organism>
<evidence type="ECO:0000313" key="1">
    <source>
        <dbReference type="EMBL" id="VFQ83104.1"/>
    </source>
</evidence>
<dbReference type="Proteomes" id="UP000595140">
    <property type="component" value="Unassembled WGS sequence"/>
</dbReference>
<keyword evidence="2" id="KW-1185">Reference proteome</keyword>
<accession>A0A484M3S1</accession>